<evidence type="ECO:0000259" key="2">
    <source>
        <dbReference type="Pfam" id="PF20432"/>
    </source>
</evidence>
<feature type="domain" description="Antitoxin Xre/MbcA/ParS-like toxin-binding" evidence="1">
    <location>
        <begin position="90"/>
        <end position="137"/>
    </location>
</feature>
<sequence length="140" mass="15371">MATQAFISGQGTYSYASLTALQLIDRSRQGLAGAETGHVAGLLGVTDKEMARLLNQSVATFHRQANVQQLDAATSERLLLLTRLATYGATVFQDKGKFTRWLRRPLRLLNDRSPLDLLDSSTGVQLVEDIVGRIEYGVFS</sequence>
<gene>
    <name evidence="3" type="ORF">ACFS25_12860</name>
</gene>
<dbReference type="InterPro" id="IPR024467">
    <property type="entry name" value="Xre/MbcA/ParS-like_toxin-bd"/>
</dbReference>
<keyword evidence="4" id="KW-1185">Reference proteome</keyword>
<dbReference type="RefSeq" id="WP_381501139.1">
    <property type="nucleotide sequence ID" value="NZ_JBHUOM010000004.1"/>
</dbReference>
<reference evidence="4" key="1">
    <citation type="journal article" date="2019" name="Int. J. Syst. Evol. Microbiol.">
        <title>The Global Catalogue of Microorganisms (GCM) 10K type strain sequencing project: providing services to taxonomists for standard genome sequencing and annotation.</title>
        <authorList>
            <consortium name="The Broad Institute Genomics Platform"/>
            <consortium name="The Broad Institute Genome Sequencing Center for Infectious Disease"/>
            <person name="Wu L."/>
            <person name="Ma J."/>
        </authorList>
    </citation>
    <scope>NUCLEOTIDE SEQUENCE [LARGE SCALE GENOMIC DNA]</scope>
    <source>
        <strain evidence="4">KCTC 52490</strain>
    </source>
</reference>
<protein>
    <submittedName>
        <fullName evidence="3">Antitoxin Xre/MbcA/ParS toxin-binding domain-containing protein</fullName>
    </submittedName>
</protein>
<dbReference type="NCBIfam" id="TIGR02293">
    <property type="entry name" value="TAS_TIGR02293"/>
    <property type="match status" value="1"/>
</dbReference>
<proteinExistence type="predicted"/>
<dbReference type="Pfam" id="PF20432">
    <property type="entry name" value="Xre-like-HTH"/>
    <property type="match status" value="1"/>
</dbReference>
<comment type="caution">
    <text evidence="3">The sequence shown here is derived from an EMBL/GenBank/DDBJ whole genome shotgun (WGS) entry which is preliminary data.</text>
</comment>
<evidence type="ECO:0000259" key="1">
    <source>
        <dbReference type="Pfam" id="PF09722"/>
    </source>
</evidence>
<evidence type="ECO:0000313" key="4">
    <source>
        <dbReference type="Proteomes" id="UP001597512"/>
    </source>
</evidence>
<dbReference type="InterPro" id="IPR046847">
    <property type="entry name" value="Xre-like_HTH"/>
</dbReference>
<evidence type="ECO:0000313" key="3">
    <source>
        <dbReference type="EMBL" id="MFD2934678.1"/>
    </source>
</evidence>
<dbReference type="EMBL" id="JBHUOM010000004">
    <property type="protein sequence ID" value="MFD2934678.1"/>
    <property type="molecule type" value="Genomic_DNA"/>
</dbReference>
<dbReference type="Pfam" id="PF09722">
    <property type="entry name" value="Xre_MbcA_ParS_C"/>
    <property type="match status" value="1"/>
</dbReference>
<dbReference type="InterPro" id="IPR011979">
    <property type="entry name" value="Antitox_Xre"/>
</dbReference>
<feature type="domain" description="Antitoxin Xre-like helix-turn-helix" evidence="2">
    <location>
        <begin position="23"/>
        <end position="83"/>
    </location>
</feature>
<organism evidence="3 4">
    <name type="scientific">Spirosoma flavum</name>
    <dbReference type="NCBI Taxonomy" id="2048557"/>
    <lineage>
        <taxon>Bacteria</taxon>
        <taxon>Pseudomonadati</taxon>
        <taxon>Bacteroidota</taxon>
        <taxon>Cytophagia</taxon>
        <taxon>Cytophagales</taxon>
        <taxon>Cytophagaceae</taxon>
        <taxon>Spirosoma</taxon>
    </lineage>
</organism>
<dbReference type="Proteomes" id="UP001597512">
    <property type="component" value="Unassembled WGS sequence"/>
</dbReference>
<name>A0ABW6AJ98_9BACT</name>
<accession>A0ABW6AJ98</accession>